<keyword evidence="4" id="KW-1185">Reference proteome</keyword>
<comment type="caution">
    <text evidence="3">The sequence shown here is derived from an EMBL/GenBank/DDBJ whole genome shotgun (WGS) entry which is preliminary data.</text>
</comment>
<dbReference type="Pfam" id="PF00884">
    <property type="entry name" value="Sulfatase"/>
    <property type="match status" value="1"/>
</dbReference>
<dbReference type="RefSeq" id="WP_346750625.1">
    <property type="nucleotide sequence ID" value="NZ_JAUJEA010000001.1"/>
</dbReference>
<dbReference type="InterPro" id="IPR017850">
    <property type="entry name" value="Alkaline_phosphatase_core_sf"/>
</dbReference>
<dbReference type="SUPFAM" id="SSF53649">
    <property type="entry name" value="Alkaline phosphatase-like"/>
    <property type="match status" value="1"/>
</dbReference>
<proteinExistence type="predicted"/>
<feature type="signal peptide" evidence="1">
    <location>
        <begin position="1"/>
        <end position="20"/>
    </location>
</feature>
<evidence type="ECO:0000313" key="3">
    <source>
        <dbReference type="EMBL" id="MDN5200603.1"/>
    </source>
</evidence>
<feature type="chain" id="PRO_5046784003" evidence="1">
    <location>
        <begin position="21"/>
        <end position="361"/>
    </location>
</feature>
<organism evidence="3 4">
    <name type="scientific">Splendidivirga corallicola</name>
    <dbReference type="NCBI Taxonomy" id="3051826"/>
    <lineage>
        <taxon>Bacteria</taxon>
        <taxon>Pseudomonadati</taxon>
        <taxon>Bacteroidota</taxon>
        <taxon>Cytophagia</taxon>
        <taxon>Cytophagales</taxon>
        <taxon>Splendidivirgaceae</taxon>
        <taxon>Splendidivirga</taxon>
    </lineage>
</organism>
<gene>
    <name evidence="3" type="ORF">QQ008_04500</name>
</gene>
<dbReference type="Gene3D" id="3.40.720.10">
    <property type="entry name" value="Alkaline Phosphatase, subunit A"/>
    <property type="match status" value="1"/>
</dbReference>
<dbReference type="Proteomes" id="UP001172082">
    <property type="component" value="Unassembled WGS sequence"/>
</dbReference>
<feature type="domain" description="Sulfatase N-terminal" evidence="2">
    <location>
        <begin position="182"/>
        <end position="340"/>
    </location>
</feature>
<dbReference type="InterPro" id="IPR000917">
    <property type="entry name" value="Sulfatase_N"/>
</dbReference>
<evidence type="ECO:0000256" key="1">
    <source>
        <dbReference type="SAM" id="SignalP"/>
    </source>
</evidence>
<dbReference type="EMBL" id="JAUJEA010000001">
    <property type="protein sequence ID" value="MDN5200603.1"/>
    <property type="molecule type" value="Genomic_DNA"/>
</dbReference>
<evidence type="ECO:0000313" key="4">
    <source>
        <dbReference type="Proteomes" id="UP001172082"/>
    </source>
</evidence>
<keyword evidence="1" id="KW-0732">Signal</keyword>
<protein>
    <submittedName>
        <fullName evidence="3">Phosphoglyceromutase</fullName>
    </submittedName>
</protein>
<reference evidence="3" key="1">
    <citation type="submission" date="2023-06" db="EMBL/GenBank/DDBJ databases">
        <title>Genomic of Parafulvivirga corallium.</title>
        <authorList>
            <person name="Wang G."/>
        </authorList>
    </citation>
    <scope>NUCLEOTIDE SEQUENCE</scope>
    <source>
        <strain evidence="3">BMA10</strain>
    </source>
</reference>
<evidence type="ECO:0000259" key="2">
    <source>
        <dbReference type="Pfam" id="PF00884"/>
    </source>
</evidence>
<name>A0ABT8KK39_9BACT</name>
<sequence length="361" mass="41353">MKNILTTFCFAFCIGLAASAQNKTENIFIITWDGFRWQELFTGADANLIEDKEYVHHPEELKKRFWSNNAEERRKKLLPFIWSDIAKMGQIYGNRDKGSFVNLTNPYWFSYPGYSEILVGYVDKSIDSNNKFNNPNKTVLEILNETPKYKGKVAAFGSWDVFPYIINEERSGIPVNAGFENAKGSDLTGMEKSLNTIQSQLPKIWATVRYDAFTHHYAKEHLKKHHPNIVYISYGETDDFAHDGEYGAYLRSAWQTDQFLKDLWEFVQSDPHYKDKTTFVITTDHGRGTVPKETWKHHGDKINGADETWLMVYGPDTKPKGEVSNSKPIKMDQIAATAAGFLKFDYKNTKPVGAPISDVLK</sequence>
<accession>A0ABT8KK39</accession>